<sequence length="255" mass="27902">MWADTIVLRVGHERDLLVGVQVDSDANASRVRALFHQWIETNPPEVPHPFPAAFSLRLDPIDAPTGPNPGGLRAVPQLRHGATTIVRSRDPDDVLRAFAITLGGIHLGLDPREHIWVPLRPFIRNDSVVLVEVDTPTLVNDRLLGVDGIHEFAAWSVAVSGDRSARIPPPLPELAWHAIGVEPPVAEWQQFHLAGIVVHHPQPISTVDLVARLALKSIDATWFSLVAALAEQGDVCAADDGRELRQQVRRLLDGA</sequence>
<reference evidence="1" key="1">
    <citation type="submission" date="2020-05" db="EMBL/GenBank/DDBJ databases">
        <authorList>
            <person name="Chiriac C."/>
            <person name="Salcher M."/>
            <person name="Ghai R."/>
            <person name="Kavagutti S V."/>
        </authorList>
    </citation>
    <scope>NUCLEOTIDE SEQUENCE</scope>
</reference>
<gene>
    <name evidence="1" type="ORF">UFOPK3376_00344</name>
</gene>
<evidence type="ECO:0000313" key="1">
    <source>
        <dbReference type="EMBL" id="CAB4862449.1"/>
    </source>
</evidence>
<name>A0A6J7D1Z9_9ZZZZ</name>
<accession>A0A6J7D1Z9</accession>
<organism evidence="1">
    <name type="scientific">freshwater metagenome</name>
    <dbReference type="NCBI Taxonomy" id="449393"/>
    <lineage>
        <taxon>unclassified sequences</taxon>
        <taxon>metagenomes</taxon>
        <taxon>ecological metagenomes</taxon>
    </lineage>
</organism>
<protein>
    <submittedName>
        <fullName evidence="1">Unannotated protein</fullName>
    </submittedName>
</protein>
<dbReference type="AlphaFoldDB" id="A0A6J7D1Z9"/>
<dbReference type="EMBL" id="CAFBLP010000005">
    <property type="protein sequence ID" value="CAB4862449.1"/>
    <property type="molecule type" value="Genomic_DNA"/>
</dbReference>
<proteinExistence type="predicted"/>